<sequence length="479" mass="48529">MDAPDSAAGSSGSSGGDSSGAASSTLRELVGFAAFCLLPLYVAGSLLYPMRVRALALPRRLFACSFSLSLCLLLLVLLDVGELLSATTRAALWRASLLAHLSLLVLWLPLAQIALLLRRTTGVSVSRAVGLAAPPLLAWLYAFYRIGDPFPVDDSAVVASDSLSAVLHLCLNRAGIIGVAVTAVMSGTGAVSAPAAALSRKLRPVGEAELRATERALLAALHTLLQGNRHLAVMRSRHEARLAAAAAAATAAAAAAATAATTVAGSASAASASASASTSSLRYGPAGGGALRCERPAVGRAGARALRVRRPLLASSGAGAARAAAPQAGGGGGGIRSGPAAVRREEGRRVRGGRGGGGGGGGGLGRTTDPQRGRARAGWRSCGRGRSAGGGASHHAHPLRGLRRRGRLVDLDGRVELEGGLELQRRIELQCRIELHGRLARLRLRRAASLDLLRRGAELASCGGGAALRTSAALPGRGA</sequence>
<proteinExistence type="predicted"/>
<feature type="transmembrane region" description="Helical" evidence="2">
    <location>
        <begin position="129"/>
        <end position="146"/>
    </location>
</feature>
<evidence type="ECO:0000313" key="4">
    <source>
        <dbReference type="EMBL" id="CAE0594197.1"/>
    </source>
</evidence>
<protein>
    <recommendedName>
        <fullName evidence="3">Golgi pH regulator conserved domain-containing protein</fullName>
    </recommendedName>
</protein>
<feature type="transmembrane region" description="Helical" evidence="2">
    <location>
        <begin position="98"/>
        <end position="117"/>
    </location>
</feature>
<feature type="compositionally biased region" description="Gly residues" evidence="1">
    <location>
        <begin position="353"/>
        <end position="365"/>
    </location>
</feature>
<dbReference type="EMBL" id="HBIR01056871">
    <property type="protein sequence ID" value="CAE0594197.1"/>
    <property type="molecule type" value="Transcribed_RNA"/>
</dbReference>
<dbReference type="InterPro" id="IPR022535">
    <property type="entry name" value="Golgi_pH-regulator_cons_dom"/>
</dbReference>
<feature type="compositionally biased region" description="Low complexity" evidence="1">
    <location>
        <begin position="376"/>
        <end position="385"/>
    </location>
</feature>
<keyword evidence="2" id="KW-0812">Transmembrane</keyword>
<dbReference type="PANTHER" id="PTHR15948">
    <property type="entry name" value="G-PROTEIN COUPLED RECEPTOR 89-RELATED"/>
    <property type="match status" value="1"/>
</dbReference>
<dbReference type="GO" id="GO:0016020">
    <property type="term" value="C:membrane"/>
    <property type="evidence" value="ECO:0007669"/>
    <property type="project" value="InterPro"/>
</dbReference>
<evidence type="ECO:0000256" key="1">
    <source>
        <dbReference type="SAM" id="MobiDB-lite"/>
    </source>
</evidence>
<keyword evidence="2" id="KW-1133">Transmembrane helix</keyword>
<dbReference type="AlphaFoldDB" id="A0A7S3X3U0"/>
<accession>A0A7S3X3U0</accession>
<feature type="domain" description="Golgi pH regulator conserved" evidence="3">
    <location>
        <begin position="170"/>
        <end position="224"/>
    </location>
</feature>
<feature type="region of interest" description="Disordered" evidence="1">
    <location>
        <begin position="269"/>
        <end position="293"/>
    </location>
</feature>
<keyword evidence="2" id="KW-0472">Membrane</keyword>
<feature type="compositionally biased region" description="Low complexity" evidence="1">
    <location>
        <begin position="269"/>
        <end position="280"/>
    </location>
</feature>
<name>A0A7S3X3U0_EMIHU</name>
<dbReference type="PANTHER" id="PTHR15948:SF0">
    <property type="entry name" value="GOLGI PH REGULATOR A-RELATED"/>
    <property type="match status" value="1"/>
</dbReference>
<dbReference type="Pfam" id="PF12537">
    <property type="entry name" value="GPHR_N"/>
    <property type="match status" value="1"/>
</dbReference>
<dbReference type="InterPro" id="IPR015672">
    <property type="entry name" value="GPHR/GTG"/>
</dbReference>
<evidence type="ECO:0000259" key="3">
    <source>
        <dbReference type="Pfam" id="PF12537"/>
    </source>
</evidence>
<feature type="transmembrane region" description="Helical" evidence="2">
    <location>
        <begin position="29"/>
        <end position="48"/>
    </location>
</feature>
<feature type="transmembrane region" description="Helical" evidence="2">
    <location>
        <begin position="60"/>
        <end position="78"/>
    </location>
</feature>
<gene>
    <name evidence="4" type="ORF">EHUX00137_LOCUS44282</name>
</gene>
<reference evidence="4" key="1">
    <citation type="submission" date="2021-01" db="EMBL/GenBank/DDBJ databases">
        <authorList>
            <person name="Corre E."/>
            <person name="Pelletier E."/>
            <person name="Niang G."/>
            <person name="Scheremetjew M."/>
            <person name="Finn R."/>
            <person name="Kale V."/>
            <person name="Holt S."/>
            <person name="Cochrane G."/>
            <person name="Meng A."/>
            <person name="Brown T."/>
            <person name="Cohen L."/>
        </authorList>
    </citation>
    <scope>NUCLEOTIDE SEQUENCE</scope>
    <source>
        <strain evidence="4">379</strain>
    </source>
</reference>
<feature type="region of interest" description="Disordered" evidence="1">
    <location>
        <begin position="322"/>
        <end position="399"/>
    </location>
</feature>
<feature type="transmembrane region" description="Helical" evidence="2">
    <location>
        <begin position="166"/>
        <end position="193"/>
    </location>
</feature>
<organism evidence="4">
    <name type="scientific">Emiliania huxleyi</name>
    <name type="common">Coccolithophore</name>
    <name type="synonym">Pontosphaera huxleyi</name>
    <dbReference type="NCBI Taxonomy" id="2903"/>
    <lineage>
        <taxon>Eukaryota</taxon>
        <taxon>Haptista</taxon>
        <taxon>Haptophyta</taxon>
        <taxon>Prymnesiophyceae</taxon>
        <taxon>Isochrysidales</taxon>
        <taxon>Noelaerhabdaceae</taxon>
        <taxon>Emiliania</taxon>
    </lineage>
</organism>
<evidence type="ECO:0000256" key="2">
    <source>
        <dbReference type="SAM" id="Phobius"/>
    </source>
</evidence>